<evidence type="ECO:0000313" key="2">
    <source>
        <dbReference type="Proteomes" id="UP001341840"/>
    </source>
</evidence>
<keyword evidence="2" id="KW-1185">Reference proteome</keyword>
<dbReference type="Proteomes" id="UP001341840">
    <property type="component" value="Unassembled WGS sequence"/>
</dbReference>
<evidence type="ECO:0000313" key="1">
    <source>
        <dbReference type="EMBL" id="MED6187612.1"/>
    </source>
</evidence>
<proteinExistence type="predicted"/>
<accession>A0ABU6WP19</accession>
<organism evidence="1 2">
    <name type="scientific">Stylosanthes scabra</name>
    <dbReference type="NCBI Taxonomy" id="79078"/>
    <lineage>
        <taxon>Eukaryota</taxon>
        <taxon>Viridiplantae</taxon>
        <taxon>Streptophyta</taxon>
        <taxon>Embryophyta</taxon>
        <taxon>Tracheophyta</taxon>
        <taxon>Spermatophyta</taxon>
        <taxon>Magnoliopsida</taxon>
        <taxon>eudicotyledons</taxon>
        <taxon>Gunneridae</taxon>
        <taxon>Pentapetalae</taxon>
        <taxon>rosids</taxon>
        <taxon>fabids</taxon>
        <taxon>Fabales</taxon>
        <taxon>Fabaceae</taxon>
        <taxon>Papilionoideae</taxon>
        <taxon>50 kb inversion clade</taxon>
        <taxon>dalbergioids sensu lato</taxon>
        <taxon>Dalbergieae</taxon>
        <taxon>Pterocarpus clade</taxon>
        <taxon>Stylosanthes</taxon>
    </lineage>
</organism>
<protein>
    <submittedName>
        <fullName evidence="1">Uncharacterized protein</fullName>
    </submittedName>
</protein>
<gene>
    <name evidence="1" type="ORF">PIB30_078071</name>
</gene>
<reference evidence="1 2" key="1">
    <citation type="journal article" date="2023" name="Plants (Basel)">
        <title>Bridging the Gap: Combining Genomics and Transcriptomics Approaches to Understand Stylosanthes scabra, an Orphan Legume from the Brazilian Caatinga.</title>
        <authorList>
            <person name="Ferreira-Neto J.R.C."/>
            <person name="da Silva M.D."/>
            <person name="Binneck E."/>
            <person name="de Melo N.F."/>
            <person name="da Silva R.H."/>
            <person name="de Melo A.L.T.M."/>
            <person name="Pandolfi V."/>
            <person name="Bustamante F.O."/>
            <person name="Brasileiro-Vidal A.C."/>
            <person name="Benko-Iseppon A.M."/>
        </authorList>
    </citation>
    <scope>NUCLEOTIDE SEQUENCE [LARGE SCALE GENOMIC DNA]</scope>
    <source>
        <tissue evidence="1">Leaves</tissue>
    </source>
</reference>
<sequence>MARPCPPYLMGKFPLVVRSRDPDGAPTPPCFVTSKTRTSCARATAAELTKMKAILGISLFRALAHPLLNPNSTYMGGGIAEAQQAFSHFINFSLREPHYQPNSSFITCFVDTCSL</sequence>
<dbReference type="EMBL" id="JASCZI010182311">
    <property type="protein sequence ID" value="MED6187612.1"/>
    <property type="molecule type" value="Genomic_DNA"/>
</dbReference>
<comment type="caution">
    <text evidence="1">The sequence shown here is derived from an EMBL/GenBank/DDBJ whole genome shotgun (WGS) entry which is preliminary data.</text>
</comment>
<name>A0ABU6WP19_9FABA</name>